<name>A0A1W6BX07_9BACT</name>
<protein>
    <submittedName>
        <fullName evidence="2">Uncharacterized protein</fullName>
    </submittedName>
</protein>
<proteinExistence type="predicted"/>
<dbReference type="Proteomes" id="UP000192902">
    <property type="component" value="Chromosome"/>
</dbReference>
<feature type="region of interest" description="Disordered" evidence="1">
    <location>
        <begin position="65"/>
        <end position="85"/>
    </location>
</feature>
<organism evidence="2 3">
    <name type="scientific">Campylobacter cuniculorum DSM 23162 = LMG 24588</name>
    <dbReference type="NCBI Taxonomy" id="1121267"/>
    <lineage>
        <taxon>Bacteria</taxon>
        <taxon>Pseudomonadati</taxon>
        <taxon>Campylobacterota</taxon>
        <taxon>Epsilonproteobacteria</taxon>
        <taxon>Campylobacterales</taxon>
        <taxon>Campylobacteraceae</taxon>
        <taxon>Campylobacter</taxon>
    </lineage>
</organism>
<dbReference type="EMBL" id="CP020867">
    <property type="protein sequence ID" value="ARJ56615.1"/>
    <property type="molecule type" value="Genomic_DNA"/>
</dbReference>
<dbReference type="KEGG" id="ccun:CCUN_1014"/>
<dbReference type="STRING" id="1121267.CCUN_1014"/>
<dbReference type="RefSeq" id="WP_027305425.1">
    <property type="nucleotide sequence ID" value="NZ_CP020867.1"/>
</dbReference>
<sequence>MKSYKDKENIFENQNKEFYRLQAINEIFEEKEKSYKEIIAELKQENKNTENRINALLENLIQNSQQNILQDNETKPKKRSRNILG</sequence>
<accession>A0A1W6BX07</accession>
<feature type="compositionally biased region" description="Basic residues" evidence="1">
    <location>
        <begin position="76"/>
        <end position="85"/>
    </location>
</feature>
<evidence type="ECO:0000256" key="1">
    <source>
        <dbReference type="SAM" id="MobiDB-lite"/>
    </source>
</evidence>
<evidence type="ECO:0000313" key="2">
    <source>
        <dbReference type="EMBL" id="ARJ56615.1"/>
    </source>
</evidence>
<reference evidence="2 3" key="1">
    <citation type="submission" date="2017-04" db="EMBL/GenBank/DDBJ databases">
        <title>Complete genome sequence of the Campylobacter cuniculorum type strain LMG24588.</title>
        <authorList>
            <person name="Miller W.G."/>
            <person name="Yee E."/>
            <person name="Revez J."/>
            <person name="Bono J.L."/>
            <person name="Rossi M."/>
        </authorList>
    </citation>
    <scope>NUCLEOTIDE SEQUENCE [LARGE SCALE GENOMIC DNA]</scope>
    <source>
        <strain evidence="2 3">LMG 24588</strain>
    </source>
</reference>
<gene>
    <name evidence="2" type="ORF">CCUN_1014</name>
</gene>
<dbReference type="AlphaFoldDB" id="A0A1W6BX07"/>
<evidence type="ECO:0000313" key="3">
    <source>
        <dbReference type="Proteomes" id="UP000192902"/>
    </source>
</evidence>